<dbReference type="GO" id="GO:0005886">
    <property type="term" value="C:plasma membrane"/>
    <property type="evidence" value="ECO:0007669"/>
    <property type="project" value="UniProtKB-SubCell"/>
</dbReference>
<feature type="domain" description="Piezo transmembrane helical unit" evidence="13">
    <location>
        <begin position="1587"/>
        <end position="1709"/>
    </location>
</feature>
<proteinExistence type="inferred from homology"/>
<evidence type="ECO:0000256" key="6">
    <source>
        <dbReference type="ARBA" id="ARBA00022989"/>
    </source>
</evidence>
<evidence type="ECO:0000313" key="16">
    <source>
        <dbReference type="EnsemblMetazoa" id="OVOC4982.1"/>
    </source>
</evidence>
<evidence type="ECO:0000256" key="3">
    <source>
        <dbReference type="ARBA" id="ARBA00022448"/>
    </source>
</evidence>
<dbReference type="EnsemblMetazoa" id="OVOC4982.1">
    <property type="protein sequence ID" value="OVOC4982.1"/>
    <property type="gene ID" value="WBGene00241791"/>
</dbReference>
<evidence type="ECO:0000256" key="5">
    <source>
        <dbReference type="ARBA" id="ARBA00022692"/>
    </source>
</evidence>
<comment type="similarity">
    <text evidence="2 10">Belongs to the PIEZO (TC 1.A.75) family.</text>
</comment>
<dbReference type="Pfam" id="PF24871">
    <property type="entry name" value="Piezo_TM1-24"/>
    <property type="match status" value="1"/>
</dbReference>
<evidence type="ECO:0000259" key="14">
    <source>
        <dbReference type="Pfam" id="PF24871"/>
    </source>
</evidence>
<feature type="transmembrane region" description="Helical" evidence="10">
    <location>
        <begin position="1170"/>
        <end position="1196"/>
    </location>
</feature>
<evidence type="ECO:0000256" key="9">
    <source>
        <dbReference type="ARBA" id="ARBA00023303"/>
    </source>
</evidence>
<evidence type="ECO:0000256" key="10">
    <source>
        <dbReference type="RuleBase" id="RU362023"/>
    </source>
</evidence>
<reference evidence="16" key="2">
    <citation type="submission" date="2022-06" db="UniProtKB">
        <authorList>
            <consortium name="EnsemblMetazoa"/>
        </authorList>
    </citation>
    <scope>IDENTIFICATION</scope>
</reference>
<dbReference type="Pfam" id="PF12166">
    <property type="entry name" value="Piezo_cap"/>
    <property type="match status" value="1"/>
</dbReference>
<dbReference type="InterPro" id="IPR056770">
    <property type="entry name" value="Piezo_THU9_anchor"/>
</dbReference>
<feature type="transmembrane region" description="Helical" evidence="10">
    <location>
        <begin position="779"/>
        <end position="809"/>
    </location>
</feature>
<feature type="transmembrane region" description="Helical" evidence="10">
    <location>
        <begin position="484"/>
        <end position="502"/>
    </location>
</feature>
<feature type="transmembrane region" description="Helical" evidence="10">
    <location>
        <begin position="20"/>
        <end position="38"/>
    </location>
</feature>
<dbReference type="OMA" id="WCPLLAF"/>
<feature type="transmembrane region" description="Helical" evidence="10">
    <location>
        <begin position="2283"/>
        <end position="2303"/>
    </location>
</feature>
<dbReference type="InterPro" id="IPR027272">
    <property type="entry name" value="Piezo"/>
</dbReference>
<keyword evidence="8 10" id="KW-0472">Membrane</keyword>
<evidence type="ECO:0000256" key="2">
    <source>
        <dbReference type="ARBA" id="ARBA00007821"/>
    </source>
</evidence>
<feature type="transmembrane region" description="Helical" evidence="10">
    <location>
        <begin position="1778"/>
        <end position="1797"/>
    </location>
</feature>
<evidence type="ECO:0000313" key="17">
    <source>
        <dbReference type="Proteomes" id="UP000024404"/>
    </source>
</evidence>
<evidence type="ECO:0000259" key="15">
    <source>
        <dbReference type="Pfam" id="PF24874"/>
    </source>
</evidence>
<dbReference type="Pfam" id="PF15917">
    <property type="entry name" value="Piezo_TM25-28"/>
    <property type="match status" value="1"/>
</dbReference>
<feature type="transmembrane region" description="Helical" evidence="10">
    <location>
        <begin position="1631"/>
        <end position="1649"/>
    </location>
</feature>
<feature type="domain" description="Piezo non-specific cation channel cap" evidence="11">
    <location>
        <begin position="2049"/>
        <end position="2366"/>
    </location>
</feature>
<feature type="transmembrane region" description="Helical" evidence="10">
    <location>
        <begin position="1990"/>
        <end position="2014"/>
    </location>
</feature>
<feature type="transmembrane region" description="Helical" evidence="10">
    <location>
        <begin position="1910"/>
        <end position="1933"/>
    </location>
</feature>
<dbReference type="PANTHER" id="PTHR13167:SF25">
    <property type="entry name" value="PIEZO-TYPE MECHANOSENSITIVE ION CHANNEL COMPONENT"/>
    <property type="match status" value="1"/>
</dbReference>
<dbReference type="InterPro" id="IPR056769">
    <property type="entry name" value="Piezo_TM1-24"/>
</dbReference>
<dbReference type="GO" id="GO:0030317">
    <property type="term" value="P:flagellated sperm motility"/>
    <property type="evidence" value="ECO:0007669"/>
    <property type="project" value="EnsemblMetazoa"/>
</dbReference>
<keyword evidence="5 10" id="KW-0812">Transmembrane</keyword>
<organism evidence="16 17">
    <name type="scientific">Onchocerca volvulus</name>
    <dbReference type="NCBI Taxonomy" id="6282"/>
    <lineage>
        <taxon>Eukaryota</taxon>
        <taxon>Metazoa</taxon>
        <taxon>Ecdysozoa</taxon>
        <taxon>Nematoda</taxon>
        <taxon>Chromadorea</taxon>
        <taxon>Rhabditida</taxon>
        <taxon>Spirurina</taxon>
        <taxon>Spiruromorpha</taxon>
        <taxon>Filarioidea</taxon>
        <taxon>Onchocercidae</taxon>
        <taxon>Onchocerca</taxon>
    </lineage>
</organism>
<name>A0A8R1XXW9_ONCVO</name>
<keyword evidence="9 10" id="KW-0407">Ion channel</keyword>
<feature type="transmembrane region" description="Helical" evidence="10">
    <location>
        <begin position="965"/>
        <end position="983"/>
    </location>
</feature>
<feature type="transmembrane region" description="Helical" evidence="10">
    <location>
        <begin position="1881"/>
        <end position="1898"/>
    </location>
</feature>
<feature type="transmembrane region" description="Helical" evidence="10">
    <location>
        <begin position="1116"/>
        <end position="1149"/>
    </location>
</feature>
<dbReference type="Pfam" id="PF24874">
    <property type="entry name" value="Piezo_THU9_anchor"/>
    <property type="match status" value="1"/>
</dbReference>
<feature type="transmembrane region" description="Helical" evidence="10">
    <location>
        <begin position="1577"/>
        <end position="1599"/>
    </location>
</feature>
<keyword evidence="3" id="KW-0813">Transport</keyword>
<dbReference type="GO" id="GO:0050982">
    <property type="term" value="P:detection of mechanical stimulus"/>
    <property type="evidence" value="ECO:0007669"/>
    <property type="project" value="TreeGrafter"/>
</dbReference>
<feature type="transmembrane region" description="Helical" evidence="10">
    <location>
        <begin position="1953"/>
        <end position="1969"/>
    </location>
</feature>
<keyword evidence="7" id="KW-0406">Ion transport</keyword>
<feature type="domain" description="Piezo TM25-28" evidence="12">
    <location>
        <begin position="1088"/>
        <end position="1388"/>
    </location>
</feature>
<feature type="transmembrane region" description="Helical" evidence="10">
    <location>
        <begin position="990"/>
        <end position="1008"/>
    </location>
</feature>
<reference evidence="17" key="1">
    <citation type="submission" date="2013-10" db="EMBL/GenBank/DDBJ databases">
        <title>Genome sequencing of Onchocerca volvulus.</title>
        <authorList>
            <person name="Cotton J."/>
            <person name="Tsai J."/>
            <person name="Stanley E."/>
            <person name="Tracey A."/>
            <person name="Holroyd N."/>
            <person name="Lustigman S."/>
            <person name="Berriman M."/>
        </authorList>
    </citation>
    <scope>NUCLEOTIDE SEQUENCE</scope>
</reference>
<feature type="transmembrane region" description="Helical" evidence="10">
    <location>
        <begin position="179"/>
        <end position="197"/>
    </location>
</feature>
<dbReference type="GO" id="GO:0071260">
    <property type="term" value="P:cellular response to mechanical stimulus"/>
    <property type="evidence" value="ECO:0007669"/>
    <property type="project" value="TreeGrafter"/>
</dbReference>
<sequence>SLSIDLFINFSAALVRPSFISIAYVISALIGPLLGSVLSSAPIQRTHRVYFLSVLLITFLTSVVQLSYQIYESFSQPNIDEYTKTCNISVMNFWLRQIGLIRIKRYSGFDTIRVVFPELLAFAASIATAVFCLHQNSDSRNSRRVTNVQVVRESSSIIESGEVSITEAMILSLKKLSDIAVILVVGLVGILQVLIIFQPCILSFTYFIAFLFIATWWALYKPLQRHIFNTLKRLIIYYCALHFLLLYMYQIPFFQTIIPGQSLFARLIGFVPILYTNCNAWWSLNIISLDYWTAFANIVAVLVLYHLLIMQYSFTRHGFRREYKACESTESSIREEVSFLYLLYAKFPQWAGDDAGNERTKARLDEKKDAAGEKWCDDSLLASDINSHSLRNLPLHQANPSHGDHQGMSTFSVGPGECETNISQRFSAAPTFIFYHLHVFSIMAITIWAFLYHSLFGLVFLVKVCIILVFKNTRAMAFQASPPLMAYVEFLLIVQYVCSMDVKHDLPQSSYLELIGFSFAADRTAAFITLLTKGLLSLPLFTLLRLYLREKCNHSARANEQERIFGIYPTANSIGISGNETTSAQSASMVVRVVAKYWVFVVSLVLLIISIHAPPVLYTVGFFVLFSALIVLLLSSFGCLRRLLYSYFTFLAIYSSAVVLVLYCYQFPPIPSIWQKTTGLNDDWNHDIGLVNYKQEGDRKALIVHLIGPISLFMVTMLQLKFFYDLWCPLVSTVPNATATNVDTGSSDEQQSFYAKVKHIAECVMETLWSIAEAHVAKLVMFILVIVAINDICALNLTLITLTSIAVCVPAISSSLSLLSCLFISAFVTIRMVYQMHFVVEKPLPVYSEELICNSSEYTLDATAYWLGFRKVPIIGNYVGGLIIALLALALQAIVIYRQQHKRLVSGASTPPRGLVFSEADPNNWDANLVNMLKFFFNYGFYKFGLELSMIMMVMVAWIRMDLLATLLLIWLIVFVFSSRITCRYLWPVFLLYLAILFPLQYAFYVGLPPSLCLDYPWSRWLSNPLQNDNLIFWLDLASYRFELDARKSLVDFLLLLMVACQEYAFRNENNSPAGDNESIYTNSERCDLKRDNPTYDFISEQQSCVDFLKIIVFMYGHWITIIMVLVAGLGGVSLFALGYIILAFWILWQGTSLYVMPDYRKTLRRWNLLLYYTVFVMFCKVFLQIFACTFVHLLIETNLCCIRQLFSIVCVSIIPGRINNYYLPGDQQEFDRECAVQKSETQIGFDTFAFGLLLLQLRIFNSWYFQHCMVEYRSEAVLMNRGAVLQDQLIEREMIEQNKQQEKKFKNIKVRTDQIRKDYEQRLSKAGAFIAQTYGHEKMKAPSSESAIDKSDYIKAVDATKFLDLIFSAKRAGDYYMFEYDPSEDSLDKPVETFVPEVTPGASDFNKLDPTQLMHTAMQRDLDLVQTLVAVRSAEQIESDEEKRMIKAVSDEIKSPQQETTLMELSIDEESKSERQIITGLRFVQKIFISALGWFAAFLNRRSREHRYVGFVLGKEKEKLKERLKQPLVDASRSVLDVRQEFNQQNLCCVTSEKDIERLENEVENRWQQRNVFLRFLTAVGYCIAAHTDVICYLLAIINHARCAGIISLPLPLLVFLWGSLTNPRPTERFWIIMITYTELVVIIKFIAQFGFFSFNSTANIIKAANSIDYVPGILGIRKTDYYAFWDIALLVALFFHRYMLRRLGLWKETGDMFKSSVPLVQISNLTDANLLNISHTNVCFPYMKHGSYFYFPVHAKRIKYFFNMLFNPPVRYIKDLYPFMFLMDVLCFFVVSFGFSSFDYGGTGSVVRDISSNRVPITFVMMLIVISLMIIVDRAFYLRKAVKCKFLYQLIIIIFLHVWIFFILPQITYNPSWLNKTAQFLYFIKCMYLLISAWQIRNGYPTLCAGNLITHTYGLANMIFFKLFMAVPFLFELRTAIDWTWTDTSMPLFDFFNMENFYAIIYNLKCARTYEKNFPTPRGVAKGAVIKYLMGLPVILGLILFIWLPLLSFSLLNRIGIVLPPNNVKLTIGIEGYPSIFTIEAQGIELEFLTDAEYFKLQNAFSEHYASSDAESILRARHAVAFIREYNPESIMKVRFRPESHIPWLISSDALVAMKYELKEGTKVLNAIIKFTYERPNSKHADYPTQHYYTLTIPLPVNSTIRTELVKIVDGQYNHSILLENAWPPYVIMPNEGNAKPAWSLLHVISGSNPKSWEAFSNISMKLKTTPTAENKIWCARLIEDNETTALTLPLEDIKYEIRPEKYLQTVVFVDRVFPSFVSKYVQGGIIAMYLAVVMLVGRIIRGLVMNAGMEVMISEIPNPDHLLKICLDIYLVREAKDFILEQDLYGKLIFLFRSPESLIKWTRNRVKVD</sequence>
<feature type="transmembrane region" description="Helical" evidence="10">
    <location>
        <begin position="50"/>
        <end position="71"/>
    </location>
</feature>
<dbReference type="PANTHER" id="PTHR13167">
    <property type="entry name" value="PIEZO-TYPE MECHANOSENSITIVE ION CHANNEL COMPONENT"/>
    <property type="match status" value="1"/>
</dbReference>
<protein>
    <recommendedName>
        <fullName evidence="10">Piezo-type mechanosensitive ion channel component</fullName>
    </recommendedName>
</protein>
<dbReference type="EMBL" id="CMVM020000146">
    <property type="status" value="NOT_ANNOTATED_CDS"/>
    <property type="molecule type" value="Genomic_DNA"/>
</dbReference>
<feature type="transmembrane region" description="Helical" evidence="10">
    <location>
        <begin position="1484"/>
        <end position="1500"/>
    </location>
</feature>
<feature type="transmembrane region" description="Helical" evidence="10">
    <location>
        <begin position="702"/>
        <end position="724"/>
    </location>
</feature>
<feature type="domain" description="Piezo THU9 and anchor" evidence="15">
    <location>
        <begin position="1776"/>
        <end position="2012"/>
    </location>
</feature>
<feature type="transmembrane region" description="Helical" evidence="10">
    <location>
        <begin position="1683"/>
        <end position="1702"/>
    </location>
</feature>
<keyword evidence="6 10" id="KW-1133">Transmembrane helix</keyword>
<feature type="transmembrane region" description="Helical" evidence="10">
    <location>
        <begin position="616"/>
        <end position="638"/>
    </location>
</feature>
<dbReference type="GO" id="GO:0060279">
    <property type="term" value="P:positive regulation of ovulation"/>
    <property type="evidence" value="ECO:0007669"/>
    <property type="project" value="EnsemblMetazoa"/>
</dbReference>
<evidence type="ECO:0000256" key="8">
    <source>
        <dbReference type="ARBA" id="ARBA00023136"/>
    </source>
</evidence>
<dbReference type="GO" id="GO:0005261">
    <property type="term" value="F:monoatomic cation channel activity"/>
    <property type="evidence" value="ECO:0007669"/>
    <property type="project" value="TreeGrafter"/>
</dbReference>
<feature type="transmembrane region" description="Helical" evidence="10">
    <location>
        <begin position="589"/>
        <end position="609"/>
    </location>
</feature>
<keyword evidence="4" id="KW-1003">Cell membrane</keyword>
<keyword evidence="17" id="KW-1185">Reference proteome</keyword>
<feature type="domain" description="Piezo TM1-24" evidence="14">
    <location>
        <begin position="16"/>
        <end position="728"/>
    </location>
</feature>
<dbReference type="Proteomes" id="UP000024404">
    <property type="component" value="Unassembled WGS sequence"/>
</dbReference>
<dbReference type="AlphaFoldDB" id="A0A8R1XXW9"/>
<dbReference type="GO" id="GO:0042391">
    <property type="term" value="P:regulation of membrane potential"/>
    <property type="evidence" value="ECO:0007669"/>
    <property type="project" value="TreeGrafter"/>
</dbReference>
<feature type="transmembrane region" description="Helical" evidence="10">
    <location>
        <begin position="875"/>
        <end position="897"/>
    </location>
</feature>
<evidence type="ECO:0000256" key="4">
    <source>
        <dbReference type="ARBA" id="ARBA00022475"/>
    </source>
</evidence>
<dbReference type="Pfam" id="PF23188">
    <property type="entry name" value="THU_Piezo1"/>
    <property type="match status" value="1"/>
</dbReference>
<feature type="transmembrane region" description="Helical" evidence="10">
    <location>
        <begin position="203"/>
        <end position="223"/>
    </location>
</feature>
<feature type="transmembrane region" description="Helical" evidence="10">
    <location>
        <begin position="644"/>
        <end position="665"/>
    </location>
</feature>
<feature type="transmembrane region" description="Helical" evidence="10">
    <location>
        <begin position="1605"/>
        <end position="1622"/>
    </location>
</feature>
<feature type="transmembrane region" description="Helical" evidence="10">
    <location>
        <begin position="816"/>
        <end position="834"/>
    </location>
</feature>
<feature type="transmembrane region" description="Helical" evidence="10">
    <location>
        <begin position="1848"/>
        <end position="1869"/>
    </location>
</feature>
<comment type="caution">
    <text evidence="10">Lacks conserved residue(s) required for the propagation of feature annotation.</text>
</comment>
<evidence type="ECO:0000259" key="13">
    <source>
        <dbReference type="Pfam" id="PF23188"/>
    </source>
</evidence>
<dbReference type="GO" id="GO:0090727">
    <property type="term" value="P:positive regulation of brood size"/>
    <property type="evidence" value="ECO:0007669"/>
    <property type="project" value="EnsemblMetazoa"/>
</dbReference>
<accession>A0A8R1XXW9</accession>
<dbReference type="GO" id="GO:0008381">
    <property type="term" value="F:mechanosensitive monoatomic ion channel activity"/>
    <property type="evidence" value="ECO:0007669"/>
    <property type="project" value="InterPro"/>
</dbReference>
<feature type="transmembrane region" description="Helical" evidence="10">
    <location>
        <begin position="235"/>
        <end position="258"/>
    </location>
</feature>
<dbReference type="InterPro" id="IPR031334">
    <property type="entry name" value="Piezo_cap_dom"/>
</dbReference>
<feature type="transmembrane region" description="Helical" evidence="10">
    <location>
        <begin position="114"/>
        <end position="134"/>
    </location>
</feature>
<dbReference type="InterPro" id="IPR056768">
    <property type="entry name" value="THU_Piezo"/>
</dbReference>
<evidence type="ECO:0000259" key="12">
    <source>
        <dbReference type="Pfam" id="PF15917"/>
    </source>
</evidence>
<feature type="transmembrane region" description="Helical" evidence="10">
    <location>
        <begin position="291"/>
        <end position="314"/>
    </location>
</feature>
<evidence type="ECO:0000256" key="1">
    <source>
        <dbReference type="ARBA" id="ARBA00004651"/>
    </source>
</evidence>
<evidence type="ECO:0000256" key="7">
    <source>
        <dbReference type="ARBA" id="ARBA00023065"/>
    </source>
</evidence>
<evidence type="ECO:0000259" key="11">
    <source>
        <dbReference type="Pfam" id="PF12166"/>
    </source>
</evidence>
<feature type="transmembrane region" description="Helical" evidence="10">
    <location>
        <begin position="1817"/>
        <end position="1839"/>
    </location>
</feature>
<comment type="subcellular location">
    <subcellularLocation>
        <location evidence="1">Cell membrane</location>
        <topology evidence="1">Multi-pass membrane protein</topology>
    </subcellularLocation>
    <subcellularLocation>
        <location evidence="10">Membrane</location>
        <topology evidence="10">Multi-pass membrane protein</topology>
    </subcellularLocation>
</comment>
<dbReference type="InterPro" id="IPR031805">
    <property type="entry name" value="Piezo_TM25-28"/>
</dbReference>